<keyword evidence="7" id="KW-1003">Cell membrane</keyword>
<gene>
    <name evidence="7" type="primary">tatC</name>
    <name evidence="8" type="ORF">SAMN04487783_2582</name>
</gene>
<evidence type="ECO:0000256" key="7">
    <source>
        <dbReference type="HAMAP-Rule" id="MF_00902"/>
    </source>
</evidence>
<keyword evidence="7" id="KW-0813">Transport</keyword>
<protein>
    <recommendedName>
        <fullName evidence="7">Sec-independent protein translocase protein TatC</fullName>
    </recommendedName>
</protein>
<dbReference type="RefSeq" id="WP_318255567.1">
    <property type="nucleotide sequence ID" value="NZ_FOZN01000004.1"/>
</dbReference>
<comment type="function">
    <text evidence="7">Part of the twin-arginine translocation (Tat) system that transports large folded proteins containing a characteristic twin-arginine motif in their signal peptide across membranes. Together with TatB, TatC is part of a receptor directly interacting with Tat signal peptides.</text>
</comment>
<reference evidence="8 9" key="1">
    <citation type="submission" date="2016-10" db="EMBL/GenBank/DDBJ databases">
        <authorList>
            <person name="Varghese N."/>
            <person name="Submissions S."/>
        </authorList>
    </citation>
    <scope>NUCLEOTIDE SEQUENCE [LARGE SCALE GENOMIC DNA]</scope>
    <source>
        <strain evidence="8 9">IAM 15147</strain>
    </source>
</reference>
<comment type="subcellular location">
    <subcellularLocation>
        <location evidence="7">Cell membrane</location>
        <topology evidence="7">Multi-pass membrane protein</topology>
    </subcellularLocation>
    <subcellularLocation>
        <location evidence="1">Membrane</location>
        <topology evidence="1">Multi-pass membrane protein</topology>
    </subcellularLocation>
</comment>
<name>A0AA94L0P6_9MICO</name>
<comment type="subunit">
    <text evidence="7">The Tat system comprises two distinct complexes: a TatABC complex, containing multiple copies of TatA, TatB and TatC subunits, and a separate TatA complex, containing only TatA subunits. Substrates initially bind to the TatABC complex, which probably triggers association of the separate TatA complex to form the active translocon.</text>
</comment>
<keyword evidence="4 7" id="KW-1133">Transmembrane helix</keyword>
<proteinExistence type="inferred from homology"/>
<dbReference type="NCBIfam" id="TIGR00945">
    <property type="entry name" value="tatC"/>
    <property type="match status" value="1"/>
</dbReference>
<evidence type="ECO:0000256" key="4">
    <source>
        <dbReference type="ARBA" id="ARBA00022989"/>
    </source>
</evidence>
<comment type="similarity">
    <text evidence="7">Belongs to the TatC family.</text>
</comment>
<evidence type="ECO:0000256" key="1">
    <source>
        <dbReference type="ARBA" id="ARBA00004141"/>
    </source>
</evidence>
<dbReference type="GO" id="GO:0065002">
    <property type="term" value="P:intracellular protein transmembrane transport"/>
    <property type="evidence" value="ECO:0007669"/>
    <property type="project" value="TreeGrafter"/>
</dbReference>
<accession>A0AA94L0P6</accession>
<dbReference type="PRINTS" id="PR01840">
    <property type="entry name" value="TATCFAMILY"/>
</dbReference>
<sequence length="263" mass="28945">MARKGRTAERQSKLEGRMRLAEHLREFKRRFYISGAAIVAAAIGGFFLAEPLLRLLSSPLAELQAAGLDVELNITNITQAFDVQMRIGFLLGIIISSPIWIWQLLAFIVPALRTIERRYVFGFIAAAVPLFIAGCATGWFVLPRIIRLFVGFTPDGFTAFLGATDYWDFSLKLVFAAGVAYTLPVVVVFLNLAGIVSGRAILGAWRWAILTATLFGAFVTPAGDVWSMFIISVPMVVLYFAAAGIALLVDRRRAKRESARVEA</sequence>
<dbReference type="HAMAP" id="MF_00902">
    <property type="entry name" value="TatC"/>
    <property type="match status" value="1"/>
</dbReference>
<evidence type="ECO:0000256" key="3">
    <source>
        <dbReference type="ARBA" id="ARBA00022927"/>
    </source>
</evidence>
<dbReference type="InterPro" id="IPR002033">
    <property type="entry name" value="TatC"/>
</dbReference>
<evidence type="ECO:0000256" key="6">
    <source>
        <dbReference type="ARBA" id="ARBA00023136"/>
    </source>
</evidence>
<dbReference type="PANTHER" id="PTHR30371:SF0">
    <property type="entry name" value="SEC-INDEPENDENT PROTEIN TRANSLOCASE PROTEIN TATC, CHLOROPLASTIC-RELATED"/>
    <property type="match status" value="1"/>
</dbReference>
<feature type="transmembrane region" description="Helical" evidence="7">
    <location>
        <begin position="87"/>
        <end position="112"/>
    </location>
</feature>
<feature type="transmembrane region" description="Helical" evidence="7">
    <location>
        <begin position="173"/>
        <end position="193"/>
    </location>
</feature>
<keyword evidence="9" id="KW-1185">Reference proteome</keyword>
<dbReference type="GO" id="GO:0009977">
    <property type="term" value="F:proton motive force dependent protein transmembrane transporter activity"/>
    <property type="evidence" value="ECO:0007669"/>
    <property type="project" value="TreeGrafter"/>
</dbReference>
<keyword evidence="6 7" id="KW-0472">Membrane</keyword>
<keyword evidence="2 7" id="KW-0812">Transmembrane</keyword>
<dbReference type="Pfam" id="PF00902">
    <property type="entry name" value="TatC"/>
    <property type="match status" value="1"/>
</dbReference>
<feature type="transmembrane region" description="Helical" evidence="7">
    <location>
        <begin position="31"/>
        <end position="49"/>
    </location>
</feature>
<organism evidence="8 9">
    <name type="scientific">Agrococcus baldri</name>
    <dbReference type="NCBI Taxonomy" id="153730"/>
    <lineage>
        <taxon>Bacteria</taxon>
        <taxon>Bacillati</taxon>
        <taxon>Actinomycetota</taxon>
        <taxon>Actinomycetes</taxon>
        <taxon>Micrococcales</taxon>
        <taxon>Microbacteriaceae</taxon>
        <taxon>Agrococcus</taxon>
    </lineage>
</organism>
<dbReference type="PANTHER" id="PTHR30371">
    <property type="entry name" value="SEC-INDEPENDENT PROTEIN TRANSLOCASE PROTEIN TATC"/>
    <property type="match status" value="1"/>
</dbReference>
<dbReference type="EMBL" id="FOZN01000004">
    <property type="protein sequence ID" value="SFS18244.1"/>
    <property type="molecule type" value="Genomic_DNA"/>
</dbReference>
<feature type="transmembrane region" description="Helical" evidence="7">
    <location>
        <begin position="225"/>
        <end position="249"/>
    </location>
</feature>
<comment type="caution">
    <text evidence="8">The sequence shown here is derived from an EMBL/GenBank/DDBJ whole genome shotgun (WGS) entry which is preliminary data.</text>
</comment>
<dbReference type="AlphaFoldDB" id="A0AA94L0P6"/>
<feature type="transmembrane region" description="Helical" evidence="7">
    <location>
        <begin position="200"/>
        <end position="219"/>
    </location>
</feature>
<dbReference type="Proteomes" id="UP000198506">
    <property type="component" value="Unassembled WGS sequence"/>
</dbReference>
<keyword evidence="3 7" id="KW-0653">Protein transport</keyword>
<feature type="transmembrane region" description="Helical" evidence="7">
    <location>
        <begin position="119"/>
        <end position="142"/>
    </location>
</feature>
<dbReference type="GO" id="GO:0033281">
    <property type="term" value="C:TAT protein transport complex"/>
    <property type="evidence" value="ECO:0007669"/>
    <property type="project" value="UniProtKB-UniRule"/>
</dbReference>
<evidence type="ECO:0000313" key="8">
    <source>
        <dbReference type="EMBL" id="SFS18244.1"/>
    </source>
</evidence>
<dbReference type="GO" id="GO:0043953">
    <property type="term" value="P:protein transport by the Tat complex"/>
    <property type="evidence" value="ECO:0007669"/>
    <property type="project" value="UniProtKB-UniRule"/>
</dbReference>
<keyword evidence="5 7" id="KW-0811">Translocation</keyword>
<evidence type="ECO:0000256" key="2">
    <source>
        <dbReference type="ARBA" id="ARBA00022692"/>
    </source>
</evidence>
<evidence type="ECO:0000256" key="5">
    <source>
        <dbReference type="ARBA" id="ARBA00023010"/>
    </source>
</evidence>
<evidence type="ECO:0000313" key="9">
    <source>
        <dbReference type="Proteomes" id="UP000198506"/>
    </source>
</evidence>